<keyword evidence="2" id="KW-1185">Reference proteome</keyword>
<dbReference type="EMBL" id="CAJVPM010009383">
    <property type="protein sequence ID" value="CAG8563704.1"/>
    <property type="molecule type" value="Genomic_DNA"/>
</dbReference>
<protein>
    <submittedName>
        <fullName evidence="1">5441_t:CDS:1</fullName>
    </submittedName>
</protein>
<dbReference type="Proteomes" id="UP000789860">
    <property type="component" value="Unassembled WGS sequence"/>
</dbReference>
<proteinExistence type="predicted"/>
<name>A0ACA9M5N1_9GLOM</name>
<comment type="caution">
    <text evidence="1">The sequence shown here is derived from an EMBL/GenBank/DDBJ whole genome shotgun (WGS) entry which is preliminary data.</text>
</comment>
<reference evidence="1" key="1">
    <citation type="submission" date="2021-06" db="EMBL/GenBank/DDBJ databases">
        <authorList>
            <person name="Kallberg Y."/>
            <person name="Tangrot J."/>
            <person name="Rosling A."/>
        </authorList>
    </citation>
    <scope>NUCLEOTIDE SEQUENCE</scope>
    <source>
        <strain evidence="1">AU212A</strain>
    </source>
</reference>
<organism evidence="1 2">
    <name type="scientific">Scutellospora calospora</name>
    <dbReference type="NCBI Taxonomy" id="85575"/>
    <lineage>
        <taxon>Eukaryota</taxon>
        <taxon>Fungi</taxon>
        <taxon>Fungi incertae sedis</taxon>
        <taxon>Mucoromycota</taxon>
        <taxon>Glomeromycotina</taxon>
        <taxon>Glomeromycetes</taxon>
        <taxon>Diversisporales</taxon>
        <taxon>Gigasporaceae</taxon>
        <taxon>Scutellospora</taxon>
    </lineage>
</organism>
<evidence type="ECO:0000313" key="1">
    <source>
        <dbReference type="EMBL" id="CAG8563704.1"/>
    </source>
</evidence>
<sequence>PDDLVNENSTNLEVGNFISLSSRLEPDESSNLSEDVIHRDKDFDINELIDSLD</sequence>
<evidence type="ECO:0000313" key="2">
    <source>
        <dbReference type="Proteomes" id="UP000789860"/>
    </source>
</evidence>
<feature type="non-terminal residue" evidence="1">
    <location>
        <position position="1"/>
    </location>
</feature>
<accession>A0ACA9M5N1</accession>
<gene>
    <name evidence="1" type="ORF">SCALOS_LOCUS5601</name>
</gene>